<name>A0A7J6MGP4_PERCH</name>
<proteinExistence type="predicted"/>
<evidence type="ECO:0000313" key="1">
    <source>
        <dbReference type="EMBL" id="KAF4670644.1"/>
    </source>
</evidence>
<dbReference type="Proteomes" id="UP000591131">
    <property type="component" value="Unassembled WGS sequence"/>
</dbReference>
<dbReference type="EMBL" id="JAAPAO010000148">
    <property type="protein sequence ID" value="KAF4670644.1"/>
    <property type="molecule type" value="Genomic_DNA"/>
</dbReference>
<evidence type="ECO:0000313" key="2">
    <source>
        <dbReference type="Proteomes" id="UP000591131"/>
    </source>
</evidence>
<sequence length="451" mass="51515">MSITSHLTIELIQDIWPLVIGFLTTPEAYSLAATTPAMWHLLDHCCSFSWRVKCCRLYTEEVCLDYLRSCYPVLPPTEEWRVWQRLASAWSDRGTLEALLTEPHRILTLPRDTRMISYGRESLWWSAPNCGINRINVSTGGLKKYQHSSHHWTDTFADDMAVVFGDGKLALMSSDGKPVAEAELPFNGQRPNGAWNYYDLYVDMAASVVYALQGMFVTGYLVDSARRSLEYLYTYELDLDDPDISNGSGHCVVFHDNQSHVLVYHALTGNLLLDFARPGEGVECFDSSSGRVEELSMACGPGEEWHGYRSFLDEVRIDPINVGQYLVRALRTRFSPRTHLLLSRRAQDSGFLETVGVYKLEKGYTSDEFKYQHDGRVIEVLVSRKRSGWETGICHVFDRVVWLRAKDLSPLRVFRNCVGFWRTPIRDAVAVVERINDEEGVVVHYWDLTCP</sequence>
<gene>
    <name evidence="1" type="ORF">FOL47_001906</name>
</gene>
<reference evidence="1 2" key="1">
    <citation type="submission" date="2020-04" db="EMBL/GenBank/DDBJ databases">
        <title>Perkinsus chesapeaki whole genome sequence.</title>
        <authorList>
            <person name="Bogema D.R."/>
        </authorList>
    </citation>
    <scope>NUCLEOTIDE SEQUENCE [LARGE SCALE GENOMIC DNA]</scope>
    <source>
        <strain evidence="1">ATCC PRA-425</strain>
    </source>
</reference>
<comment type="caution">
    <text evidence="1">The sequence shown here is derived from an EMBL/GenBank/DDBJ whole genome shotgun (WGS) entry which is preliminary data.</text>
</comment>
<dbReference type="AlphaFoldDB" id="A0A7J6MGP4"/>
<protein>
    <submittedName>
        <fullName evidence="1">Uncharacterized protein</fullName>
    </submittedName>
</protein>
<accession>A0A7J6MGP4</accession>
<dbReference type="OrthoDB" id="10506812at2759"/>
<keyword evidence="2" id="KW-1185">Reference proteome</keyword>
<organism evidence="1 2">
    <name type="scientific">Perkinsus chesapeaki</name>
    <name type="common">Clam parasite</name>
    <name type="synonym">Perkinsus andrewsi</name>
    <dbReference type="NCBI Taxonomy" id="330153"/>
    <lineage>
        <taxon>Eukaryota</taxon>
        <taxon>Sar</taxon>
        <taxon>Alveolata</taxon>
        <taxon>Perkinsozoa</taxon>
        <taxon>Perkinsea</taxon>
        <taxon>Perkinsida</taxon>
        <taxon>Perkinsidae</taxon>
        <taxon>Perkinsus</taxon>
    </lineage>
</organism>